<dbReference type="GO" id="GO:0005737">
    <property type="term" value="C:cytoplasm"/>
    <property type="evidence" value="ECO:0007669"/>
    <property type="project" value="UniProtKB-SubCell"/>
</dbReference>
<dbReference type="GO" id="GO:0002250">
    <property type="term" value="P:adaptive immune response"/>
    <property type="evidence" value="ECO:0007669"/>
    <property type="project" value="UniProtKB-KW"/>
</dbReference>
<evidence type="ECO:0000256" key="2">
    <source>
        <dbReference type="ARBA" id="ARBA00004236"/>
    </source>
</evidence>
<evidence type="ECO:0000313" key="19">
    <source>
        <dbReference type="RefSeq" id="XP_029312455.1"/>
    </source>
</evidence>
<evidence type="ECO:0000256" key="14">
    <source>
        <dbReference type="PROSITE-ProRule" id="PRU00192"/>
    </source>
</evidence>
<keyword evidence="19" id="KW-0418">Kinase</keyword>
<dbReference type="SUPFAM" id="SSF50729">
    <property type="entry name" value="PH domain-like"/>
    <property type="match status" value="1"/>
</dbReference>
<evidence type="ECO:0000313" key="18">
    <source>
        <dbReference type="Proteomes" id="UP000504630"/>
    </source>
</evidence>
<accession>A0A6J2RT04</accession>
<evidence type="ECO:0000256" key="9">
    <source>
        <dbReference type="ARBA" id="ARBA00022859"/>
    </source>
</evidence>
<dbReference type="CDD" id="cd12044">
    <property type="entry name" value="SH3_SKAP1"/>
    <property type="match status" value="1"/>
</dbReference>
<feature type="compositionally biased region" description="Acidic residues" evidence="15">
    <location>
        <begin position="279"/>
        <end position="288"/>
    </location>
</feature>
<organism evidence="18 19">
    <name type="scientific">Cottoperca gobio</name>
    <name type="common">Frogmouth</name>
    <name type="synonym">Aphritis gobio</name>
    <dbReference type="NCBI Taxonomy" id="56716"/>
    <lineage>
        <taxon>Eukaryota</taxon>
        <taxon>Metazoa</taxon>
        <taxon>Chordata</taxon>
        <taxon>Craniata</taxon>
        <taxon>Vertebrata</taxon>
        <taxon>Euteleostomi</taxon>
        <taxon>Actinopterygii</taxon>
        <taxon>Neopterygii</taxon>
        <taxon>Teleostei</taxon>
        <taxon>Neoteleostei</taxon>
        <taxon>Acanthomorphata</taxon>
        <taxon>Eupercaria</taxon>
        <taxon>Perciformes</taxon>
        <taxon>Notothenioidei</taxon>
        <taxon>Bovichtidae</taxon>
        <taxon>Cottoperca</taxon>
    </lineage>
</organism>
<name>A0A6J2RT04_COTGO</name>
<keyword evidence="11" id="KW-0472">Membrane</keyword>
<evidence type="ECO:0000256" key="10">
    <source>
        <dbReference type="ARBA" id="ARBA00023130"/>
    </source>
</evidence>
<evidence type="ECO:0000256" key="7">
    <source>
        <dbReference type="ARBA" id="ARBA00022490"/>
    </source>
</evidence>
<proteinExistence type="inferred from homology"/>
<keyword evidence="12" id="KW-0539">Nucleus</keyword>
<dbReference type="Pfam" id="PF00169">
    <property type="entry name" value="PH"/>
    <property type="match status" value="1"/>
</dbReference>
<protein>
    <recommendedName>
        <fullName evidence="13">Src kinase-associated phosphoprotein 1</fullName>
    </recommendedName>
</protein>
<dbReference type="InterPro" id="IPR035765">
    <property type="entry name" value="SKAP1_SH3"/>
</dbReference>
<feature type="region of interest" description="Disordered" evidence="15">
    <location>
        <begin position="56"/>
        <end position="89"/>
    </location>
</feature>
<feature type="compositionally biased region" description="Low complexity" evidence="15">
    <location>
        <begin position="77"/>
        <end position="88"/>
    </location>
</feature>
<dbReference type="InterPro" id="IPR037781">
    <property type="entry name" value="SKAP_fam"/>
</dbReference>
<evidence type="ECO:0000256" key="13">
    <source>
        <dbReference type="ARBA" id="ARBA00039670"/>
    </source>
</evidence>
<gene>
    <name evidence="19" type="primary">skap1</name>
</gene>
<dbReference type="Proteomes" id="UP000504630">
    <property type="component" value="Chromosome 19"/>
</dbReference>
<dbReference type="Pfam" id="PF07653">
    <property type="entry name" value="SH3_2"/>
    <property type="match status" value="1"/>
</dbReference>
<dbReference type="GO" id="GO:0005634">
    <property type="term" value="C:nucleus"/>
    <property type="evidence" value="ECO:0007669"/>
    <property type="project" value="UniProtKB-SubCell"/>
</dbReference>
<dbReference type="PANTHER" id="PTHR15129:SF1">
    <property type="entry name" value="SRC KINASE-ASSOCIATED PHOSPHOPROTEIN 1"/>
    <property type="match status" value="1"/>
</dbReference>
<evidence type="ECO:0000256" key="1">
    <source>
        <dbReference type="ARBA" id="ARBA00004123"/>
    </source>
</evidence>
<dbReference type="InterPro" id="IPR001849">
    <property type="entry name" value="PH_domain"/>
</dbReference>
<dbReference type="Gene3D" id="6.10.250.220">
    <property type="match status" value="1"/>
</dbReference>
<evidence type="ECO:0000256" key="3">
    <source>
        <dbReference type="ARBA" id="ARBA00004496"/>
    </source>
</evidence>
<dbReference type="InterPro" id="IPR036028">
    <property type="entry name" value="SH3-like_dom_sf"/>
</dbReference>
<keyword evidence="19" id="KW-0808">Transferase</keyword>
<dbReference type="Gene3D" id="2.30.29.30">
    <property type="entry name" value="Pleckstrin-homology domain (PH domain)/Phosphotyrosine-binding domain (PTB)"/>
    <property type="match status" value="1"/>
</dbReference>
<dbReference type="SMART" id="SM00233">
    <property type="entry name" value="PH"/>
    <property type="match status" value="1"/>
</dbReference>
<comment type="similarity">
    <text evidence="4">Belongs to the SKAP family.</text>
</comment>
<keyword evidence="8" id="KW-0597">Phosphoprotein</keyword>
<dbReference type="GO" id="GO:0005886">
    <property type="term" value="C:plasma membrane"/>
    <property type="evidence" value="ECO:0007669"/>
    <property type="project" value="UniProtKB-SubCell"/>
</dbReference>
<evidence type="ECO:0000256" key="8">
    <source>
        <dbReference type="ARBA" id="ARBA00022553"/>
    </source>
</evidence>
<dbReference type="GO" id="GO:0016301">
    <property type="term" value="F:kinase activity"/>
    <property type="evidence" value="ECO:0007669"/>
    <property type="project" value="UniProtKB-KW"/>
</dbReference>
<evidence type="ECO:0000256" key="15">
    <source>
        <dbReference type="SAM" id="MobiDB-lite"/>
    </source>
</evidence>
<feature type="compositionally biased region" description="Acidic residues" evidence="15">
    <location>
        <begin position="223"/>
        <end position="242"/>
    </location>
</feature>
<evidence type="ECO:0000256" key="12">
    <source>
        <dbReference type="ARBA" id="ARBA00023242"/>
    </source>
</evidence>
<dbReference type="SMART" id="SM00326">
    <property type="entry name" value="SH3"/>
    <property type="match status" value="1"/>
</dbReference>
<feature type="region of interest" description="Disordered" evidence="15">
    <location>
        <begin position="279"/>
        <end position="298"/>
    </location>
</feature>
<dbReference type="RefSeq" id="XP_029312455.1">
    <property type="nucleotide sequence ID" value="XM_029456595.1"/>
</dbReference>
<dbReference type="FunFam" id="2.30.30.40:FF:000097">
    <property type="entry name" value="Putative src kinase-associated phosphoprotein 2"/>
    <property type="match status" value="1"/>
</dbReference>
<dbReference type="InterPro" id="IPR011993">
    <property type="entry name" value="PH-like_dom_sf"/>
</dbReference>
<evidence type="ECO:0000256" key="6">
    <source>
        <dbReference type="ARBA" id="ARBA00022475"/>
    </source>
</evidence>
<dbReference type="CTD" id="8631"/>
<dbReference type="PROSITE" id="PS50003">
    <property type="entry name" value="PH_DOMAIN"/>
    <property type="match status" value="1"/>
</dbReference>
<keyword evidence="6" id="KW-1003">Cell membrane</keyword>
<dbReference type="AlphaFoldDB" id="A0A6J2RT04"/>
<keyword evidence="7" id="KW-0963">Cytoplasm</keyword>
<keyword evidence="5 14" id="KW-0728">SH3 domain</keyword>
<keyword evidence="9" id="KW-0391">Immunity</keyword>
<feature type="region of interest" description="Disordered" evidence="15">
    <location>
        <begin position="220"/>
        <end position="269"/>
    </location>
</feature>
<keyword evidence="10" id="KW-1064">Adaptive immunity</keyword>
<dbReference type="InParanoid" id="A0A6J2RT04"/>
<evidence type="ECO:0000259" key="16">
    <source>
        <dbReference type="PROSITE" id="PS50002"/>
    </source>
</evidence>
<evidence type="ECO:0000259" key="17">
    <source>
        <dbReference type="PROSITE" id="PS50003"/>
    </source>
</evidence>
<reference evidence="19" key="1">
    <citation type="submission" date="2025-08" db="UniProtKB">
        <authorList>
            <consortium name="RefSeq"/>
        </authorList>
    </citation>
    <scope>IDENTIFICATION</scope>
</reference>
<dbReference type="SUPFAM" id="SSF50044">
    <property type="entry name" value="SH3-domain"/>
    <property type="match status" value="1"/>
</dbReference>
<dbReference type="OrthoDB" id="243840at2759"/>
<evidence type="ECO:0000256" key="11">
    <source>
        <dbReference type="ARBA" id="ARBA00023136"/>
    </source>
</evidence>
<feature type="domain" description="SH3" evidence="16">
    <location>
        <begin position="300"/>
        <end position="361"/>
    </location>
</feature>
<sequence>MGTIPNEIRRLLDDCEIFVSEILQDSDLSKETEETRNILLNNFRVVHVRYPQEFPFPPSDLRDEDGSDDNRSSLGRSAPSDDASVASDYQDDGTPEYFGDISLVAAQDLGNILKQGFLEKRRRDHSFFGSEWQKRWCVLNNSIFYYFGSEKDKQQKGSFYIIDYSVQLVTNLRKDSKKTACFELFCSGQRAFQFTASSPQEAREWVDQINFVLRDLRSTSIPCDDEEEEGEAEEEETYDDIEGLTGSPYPRPGAAQASHGQETGEVDEEDEDIYEVLPEEDFPDPADESSEKNKQASSSDYANYYQGLWDCLADEPDELAFQRGDLIYIISKEYNIYGWWVGELNGTVGIVPKDFMHPAYIL</sequence>
<feature type="domain" description="PH" evidence="17">
    <location>
        <begin position="111"/>
        <end position="214"/>
    </location>
</feature>
<dbReference type="GeneID" id="115024766"/>
<evidence type="ECO:0000256" key="5">
    <source>
        <dbReference type="ARBA" id="ARBA00022443"/>
    </source>
</evidence>
<dbReference type="Gene3D" id="2.30.30.40">
    <property type="entry name" value="SH3 Domains"/>
    <property type="match status" value="1"/>
</dbReference>
<dbReference type="PANTHER" id="PTHR15129">
    <property type="entry name" value="SRC-ASSOCIATED ADAPTOR PROTEIN"/>
    <property type="match status" value="1"/>
</dbReference>
<dbReference type="KEGG" id="cgob:115024766"/>
<comment type="subcellular location">
    <subcellularLocation>
        <location evidence="2">Cell membrane</location>
    </subcellularLocation>
    <subcellularLocation>
        <location evidence="3">Cytoplasm</location>
    </subcellularLocation>
    <subcellularLocation>
        <location evidence="1">Nucleus</location>
    </subcellularLocation>
</comment>
<dbReference type="PROSITE" id="PS50002">
    <property type="entry name" value="SH3"/>
    <property type="match status" value="1"/>
</dbReference>
<keyword evidence="18" id="KW-1185">Reference proteome</keyword>
<evidence type="ECO:0000256" key="4">
    <source>
        <dbReference type="ARBA" id="ARBA00005864"/>
    </source>
</evidence>
<dbReference type="InterPro" id="IPR001452">
    <property type="entry name" value="SH3_domain"/>
</dbReference>